<evidence type="ECO:0000256" key="7">
    <source>
        <dbReference type="ARBA" id="ARBA00023136"/>
    </source>
</evidence>
<comment type="subcellular location">
    <subcellularLocation>
        <location evidence="1">Membrane</location>
        <topology evidence="1">Multi-pass membrane protein</topology>
    </subcellularLocation>
</comment>
<keyword evidence="5 8" id="KW-1133">Transmembrane helix</keyword>
<keyword evidence="7 8" id="KW-0472">Membrane</keyword>
<evidence type="ECO:0000313" key="11">
    <source>
        <dbReference type="EMBL" id="GAA3558878.1"/>
    </source>
</evidence>
<evidence type="ECO:0000259" key="9">
    <source>
        <dbReference type="Pfam" id="PF01545"/>
    </source>
</evidence>
<dbReference type="NCBIfam" id="TIGR01297">
    <property type="entry name" value="CDF"/>
    <property type="match status" value="1"/>
</dbReference>
<sequence>MRRTRPGPLMGHDHAHAHGTLTATGRHRKRLVIVMIITLAVFVAEVVGGLLSGSLALLADAGHMLTDSAGLVIALIASVLAARPATSARTYGLQRTEVLAALVNGVLLVAIAGWVLVQAVERWRDPAEVSSGLMLGVALVGIAANVVGLLVLRGGKDESLNLRGAYLEVLGDLFGSVAVVVAAVVILTTGWTRADAIASVLVVCLIVPRAWALIRDVVDVLLEATPRGVDLATVRTHIEETPGVVEVHDLHVWTITSGLPVLSAHVVVAHEHLARGRSGEILDSLGSCLGEHFDVAHCTFQLEPEGHRAHEPAHHA</sequence>
<accession>A0ABP6WZJ6</accession>
<dbReference type="Pfam" id="PF01545">
    <property type="entry name" value="Cation_efflux"/>
    <property type="match status" value="1"/>
</dbReference>
<evidence type="ECO:0000256" key="4">
    <source>
        <dbReference type="ARBA" id="ARBA00022692"/>
    </source>
</evidence>
<comment type="caution">
    <text evidence="11">The sequence shown here is derived from an EMBL/GenBank/DDBJ whole genome shotgun (WGS) entry which is preliminary data.</text>
</comment>
<keyword evidence="4 8" id="KW-0812">Transmembrane</keyword>
<evidence type="ECO:0000256" key="2">
    <source>
        <dbReference type="ARBA" id="ARBA00008873"/>
    </source>
</evidence>
<keyword evidence="12" id="KW-1185">Reference proteome</keyword>
<feature type="domain" description="Cation efflux protein cytoplasmic" evidence="10">
    <location>
        <begin position="226"/>
        <end position="305"/>
    </location>
</feature>
<feature type="transmembrane region" description="Helical" evidence="8">
    <location>
        <begin position="196"/>
        <end position="214"/>
    </location>
</feature>
<keyword evidence="6" id="KW-0406">Ion transport</keyword>
<proteinExistence type="inferred from homology"/>
<dbReference type="SUPFAM" id="SSF160240">
    <property type="entry name" value="Cation efflux protein cytoplasmic domain-like"/>
    <property type="match status" value="1"/>
</dbReference>
<organism evidence="11 12">
    <name type="scientific">Microlunatus spumicola</name>
    <dbReference type="NCBI Taxonomy" id="81499"/>
    <lineage>
        <taxon>Bacteria</taxon>
        <taxon>Bacillati</taxon>
        <taxon>Actinomycetota</taxon>
        <taxon>Actinomycetes</taxon>
        <taxon>Propionibacteriales</taxon>
        <taxon>Propionibacteriaceae</taxon>
        <taxon>Microlunatus</taxon>
    </lineage>
</organism>
<dbReference type="PANTHER" id="PTHR11562">
    <property type="entry name" value="CATION EFFLUX PROTEIN/ ZINC TRANSPORTER"/>
    <property type="match status" value="1"/>
</dbReference>
<gene>
    <name evidence="11" type="ORF">GCM10022197_12780</name>
</gene>
<dbReference type="SUPFAM" id="SSF161111">
    <property type="entry name" value="Cation efflux protein transmembrane domain-like"/>
    <property type="match status" value="1"/>
</dbReference>
<feature type="transmembrane region" description="Helical" evidence="8">
    <location>
        <begin position="164"/>
        <end position="190"/>
    </location>
</feature>
<dbReference type="EMBL" id="BAAAYR010000001">
    <property type="protein sequence ID" value="GAA3558878.1"/>
    <property type="molecule type" value="Genomic_DNA"/>
</dbReference>
<protein>
    <submittedName>
        <fullName evidence="11">Cation diffusion facilitator family transporter</fullName>
    </submittedName>
</protein>
<feature type="transmembrane region" description="Helical" evidence="8">
    <location>
        <begin position="31"/>
        <end position="57"/>
    </location>
</feature>
<dbReference type="InterPro" id="IPR050681">
    <property type="entry name" value="CDF/SLC30A"/>
</dbReference>
<evidence type="ECO:0000256" key="6">
    <source>
        <dbReference type="ARBA" id="ARBA00023065"/>
    </source>
</evidence>
<evidence type="ECO:0000313" key="12">
    <source>
        <dbReference type="Proteomes" id="UP001500767"/>
    </source>
</evidence>
<dbReference type="Pfam" id="PF16916">
    <property type="entry name" value="ZT_dimer"/>
    <property type="match status" value="1"/>
</dbReference>
<evidence type="ECO:0000256" key="1">
    <source>
        <dbReference type="ARBA" id="ARBA00004141"/>
    </source>
</evidence>
<feature type="domain" description="Cation efflux protein transmembrane" evidence="9">
    <location>
        <begin position="32"/>
        <end position="222"/>
    </location>
</feature>
<evidence type="ECO:0000256" key="8">
    <source>
        <dbReference type="SAM" id="Phobius"/>
    </source>
</evidence>
<evidence type="ECO:0000259" key="10">
    <source>
        <dbReference type="Pfam" id="PF16916"/>
    </source>
</evidence>
<dbReference type="PANTHER" id="PTHR11562:SF17">
    <property type="entry name" value="RE54080P-RELATED"/>
    <property type="match status" value="1"/>
</dbReference>
<evidence type="ECO:0000256" key="5">
    <source>
        <dbReference type="ARBA" id="ARBA00022989"/>
    </source>
</evidence>
<feature type="transmembrane region" description="Helical" evidence="8">
    <location>
        <begin position="129"/>
        <end position="152"/>
    </location>
</feature>
<comment type="similarity">
    <text evidence="2">Belongs to the cation diffusion facilitator (CDF) transporter (TC 2.A.4) family. SLC30A subfamily.</text>
</comment>
<reference evidence="12" key="1">
    <citation type="journal article" date="2019" name="Int. J. Syst. Evol. Microbiol.">
        <title>The Global Catalogue of Microorganisms (GCM) 10K type strain sequencing project: providing services to taxonomists for standard genome sequencing and annotation.</title>
        <authorList>
            <consortium name="The Broad Institute Genomics Platform"/>
            <consortium name="The Broad Institute Genome Sequencing Center for Infectious Disease"/>
            <person name="Wu L."/>
            <person name="Ma J."/>
        </authorList>
    </citation>
    <scope>NUCLEOTIDE SEQUENCE [LARGE SCALE GENOMIC DNA]</scope>
    <source>
        <strain evidence="12">JCM 16540</strain>
    </source>
</reference>
<dbReference type="InterPro" id="IPR027469">
    <property type="entry name" value="Cation_efflux_TMD_sf"/>
</dbReference>
<dbReference type="InterPro" id="IPR036837">
    <property type="entry name" value="Cation_efflux_CTD_sf"/>
</dbReference>
<dbReference type="Gene3D" id="1.20.1510.10">
    <property type="entry name" value="Cation efflux protein transmembrane domain"/>
    <property type="match status" value="1"/>
</dbReference>
<feature type="transmembrane region" description="Helical" evidence="8">
    <location>
        <begin position="69"/>
        <end position="86"/>
    </location>
</feature>
<feature type="transmembrane region" description="Helical" evidence="8">
    <location>
        <begin position="98"/>
        <end position="117"/>
    </location>
</feature>
<keyword evidence="3" id="KW-0813">Transport</keyword>
<dbReference type="InterPro" id="IPR002524">
    <property type="entry name" value="Cation_efflux"/>
</dbReference>
<dbReference type="Proteomes" id="UP001500767">
    <property type="component" value="Unassembled WGS sequence"/>
</dbReference>
<dbReference type="InterPro" id="IPR027470">
    <property type="entry name" value="Cation_efflux_CTD"/>
</dbReference>
<dbReference type="InterPro" id="IPR058533">
    <property type="entry name" value="Cation_efflux_TM"/>
</dbReference>
<evidence type="ECO:0000256" key="3">
    <source>
        <dbReference type="ARBA" id="ARBA00022448"/>
    </source>
</evidence>
<name>A0ABP6WZJ6_9ACTN</name>